<evidence type="ECO:0000313" key="1">
    <source>
        <dbReference type="EMBL" id="OLP44856.1"/>
    </source>
</evidence>
<dbReference type="STRING" id="1867956.BJF95_08905"/>
<organism evidence="1 2">
    <name type="scientific">Rhizobium oryziradicis</name>
    <dbReference type="NCBI Taxonomy" id="1867956"/>
    <lineage>
        <taxon>Bacteria</taxon>
        <taxon>Pseudomonadati</taxon>
        <taxon>Pseudomonadota</taxon>
        <taxon>Alphaproteobacteria</taxon>
        <taxon>Hyphomicrobiales</taxon>
        <taxon>Rhizobiaceae</taxon>
        <taxon>Rhizobium/Agrobacterium group</taxon>
        <taxon>Rhizobium</taxon>
    </lineage>
</organism>
<dbReference type="Gene3D" id="1.10.1220.10">
    <property type="entry name" value="Met repressor-like"/>
    <property type="match status" value="1"/>
</dbReference>
<dbReference type="EMBL" id="MKIM01000027">
    <property type="protein sequence ID" value="OLP44856.1"/>
    <property type="molecule type" value="Genomic_DNA"/>
</dbReference>
<comment type="caution">
    <text evidence="1">The sequence shown here is derived from an EMBL/GenBank/DDBJ whole genome shotgun (WGS) entry which is preliminary data.</text>
</comment>
<protein>
    <submittedName>
        <fullName evidence="1">Arc domain-containing protein</fullName>
    </submittedName>
</protein>
<dbReference type="RefSeq" id="WP_075640367.1">
    <property type="nucleotide sequence ID" value="NZ_MKIM01000027.1"/>
</dbReference>
<dbReference type="InterPro" id="IPR013321">
    <property type="entry name" value="Arc_rbn_hlx_hlx"/>
</dbReference>
<dbReference type="InterPro" id="IPR010985">
    <property type="entry name" value="Ribbon_hlx_hlx"/>
</dbReference>
<dbReference type="OrthoDB" id="6890552at2"/>
<dbReference type="Proteomes" id="UP000186894">
    <property type="component" value="Unassembled WGS sequence"/>
</dbReference>
<evidence type="ECO:0000313" key="2">
    <source>
        <dbReference type="Proteomes" id="UP000186894"/>
    </source>
</evidence>
<gene>
    <name evidence="1" type="ORF">BJF95_08905</name>
</gene>
<dbReference type="GO" id="GO:0006355">
    <property type="term" value="P:regulation of DNA-templated transcription"/>
    <property type="evidence" value="ECO:0007669"/>
    <property type="project" value="InterPro"/>
</dbReference>
<dbReference type="AlphaFoldDB" id="A0A1Q8ZS37"/>
<accession>A0A1Q8ZS37</accession>
<sequence length="56" mass="6453">MYVAHKQLKINLPEDVKSWLEQLARKNLRSQSSEIVIALREKMKSTPETEKADVTA</sequence>
<name>A0A1Q8ZS37_9HYPH</name>
<reference evidence="1 2" key="1">
    <citation type="submission" date="2016-09" db="EMBL/GenBank/DDBJ databases">
        <title>Rhizobium oryziradicis sp. nov., isolated from the root of rice.</title>
        <authorList>
            <person name="Zhao J."/>
            <person name="Zhang X."/>
        </authorList>
    </citation>
    <scope>NUCLEOTIDE SEQUENCE [LARGE SCALE GENOMIC DNA]</scope>
    <source>
        <strain evidence="1 2">N19</strain>
    </source>
</reference>
<proteinExistence type="predicted"/>
<dbReference type="SUPFAM" id="SSF47598">
    <property type="entry name" value="Ribbon-helix-helix"/>
    <property type="match status" value="1"/>
</dbReference>
<keyword evidence="2" id="KW-1185">Reference proteome</keyword>